<evidence type="ECO:0000313" key="15">
    <source>
        <dbReference type="Proteomes" id="UP000522262"/>
    </source>
</evidence>
<dbReference type="GO" id="GO:0000166">
    <property type="term" value="F:nucleotide binding"/>
    <property type="evidence" value="ECO:0007669"/>
    <property type="project" value="UniProtKB-KW"/>
</dbReference>
<dbReference type="Gene3D" id="3.40.50.720">
    <property type="entry name" value="NAD(P)-binding Rossmann-like Domain"/>
    <property type="match status" value="1"/>
</dbReference>
<comment type="catalytic activity">
    <reaction evidence="11">
        <text>XTP + H2O = XDP + phosphate + H(+)</text>
        <dbReference type="Rhea" id="RHEA:28406"/>
        <dbReference type="ChEBI" id="CHEBI:15377"/>
        <dbReference type="ChEBI" id="CHEBI:15378"/>
        <dbReference type="ChEBI" id="CHEBI:43474"/>
        <dbReference type="ChEBI" id="CHEBI:59884"/>
        <dbReference type="ChEBI" id="CHEBI:61314"/>
        <dbReference type="EC" id="3.6.1.73"/>
    </reaction>
</comment>
<feature type="domain" description="Non-canonical purine NTP phosphatase/PRRC1" evidence="12">
    <location>
        <begin position="424"/>
        <end position="586"/>
    </location>
</feature>
<feature type="domain" description="NmrA-like" evidence="13">
    <location>
        <begin position="3"/>
        <end position="303"/>
    </location>
</feature>
<evidence type="ECO:0000256" key="6">
    <source>
        <dbReference type="ARBA" id="ARBA00022842"/>
    </source>
</evidence>
<dbReference type="InterPro" id="IPR050299">
    <property type="entry name" value="YjjX_NTPase"/>
</dbReference>
<dbReference type="GO" id="GO:0046872">
    <property type="term" value="F:metal ion binding"/>
    <property type="evidence" value="ECO:0007669"/>
    <property type="project" value="UniProtKB-KW"/>
</dbReference>
<dbReference type="InterPro" id="IPR036291">
    <property type="entry name" value="NAD(P)-bd_dom_sf"/>
</dbReference>
<evidence type="ECO:0000259" key="12">
    <source>
        <dbReference type="Pfam" id="PF01931"/>
    </source>
</evidence>
<keyword evidence="8" id="KW-0464">Manganese</keyword>
<comment type="cofactor">
    <cofactor evidence="2">
        <name>Mg(2+)</name>
        <dbReference type="ChEBI" id="CHEBI:18420"/>
    </cofactor>
</comment>
<evidence type="ECO:0000256" key="5">
    <source>
        <dbReference type="ARBA" id="ARBA00022801"/>
    </source>
</evidence>
<protein>
    <recommendedName>
        <fullName evidence="9">inosine/xanthosine triphosphatase</fullName>
        <ecNumber evidence="9">3.6.1.73</ecNumber>
    </recommendedName>
</protein>
<evidence type="ECO:0000259" key="13">
    <source>
        <dbReference type="Pfam" id="PF05368"/>
    </source>
</evidence>
<dbReference type="FunFam" id="3.90.950.10:FF:000002">
    <property type="entry name" value="Inosine/xanthosine triphosphatase"/>
    <property type="match status" value="1"/>
</dbReference>
<sequence>MTTKKLIVIIGATGGQGGSVVNSFLNDPEWHVRGITRSPSSQKSKNLETRGVEVVQADLDDRVSLAKAFQDANVIFAISDFWGIYNDPKNRNKPKPGQALNEWTKVQETQQLKNIIDEASRVSSLERFIMSSLPGPSKLSGGKYTNVCHHDSEADAEEYGEQNHPKLWAKTSVYLPGHFLSNFLTHPMAQPTKKENGNIQFANNLDLDAKVPLISHDQDSGPFVRALIQNPPGKSVVGYRAWITPREFVRIFSQVTGYKTELLQAPPGELPFDCVEELRPELQDNFAFANEIGLHGGDDFPAVHPNELNPPPQLGSVQDWIREQDWPKVGLIVAVESTNSGYRWGTQPKPTTTVQNPSGLNSIQQIINRLCPGINVTLPIIFFDRQGMSTSRNNRTIVNVLAKKFALQRSRMEPPRKQKLVVVASNNIPKIKATRDGFTQMLPDSYDFQGISVDSNVSDQPFSDEETLRGATNRAQNAQAARSEADFWVGIEGGVETHNHSICSFAWIVVIGKDGKVGKARTSAYFLPDKTCQLLKEGVELGHADDMVFGQTDSKNKQGSVGLLTGGVVDRAAYYTQAVILALIPFRNASLDF</sequence>
<dbReference type="CDD" id="cd05251">
    <property type="entry name" value="NmrA_like_SDR_a"/>
    <property type="match status" value="1"/>
</dbReference>
<dbReference type="SUPFAM" id="SSF52972">
    <property type="entry name" value="ITPase-like"/>
    <property type="match status" value="1"/>
</dbReference>
<dbReference type="PANTHER" id="PTHR34699:SF2">
    <property type="entry name" value="NON-CANONICAL PURINE NTP PHOSPHATASE_PRRC1 DOMAIN-CONTAINING PROTEIN"/>
    <property type="match status" value="1"/>
</dbReference>
<keyword evidence="6" id="KW-0460">Magnesium</keyword>
<dbReference type="Pfam" id="PF05368">
    <property type="entry name" value="NmrA"/>
    <property type="match status" value="1"/>
</dbReference>
<evidence type="ECO:0000256" key="3">
    <source>
        <dbReference type="ARBA" id="ARBA00022723"/>
    </source>
</evidence>
<dbReference type="GO" id="GO:0103023">
    <property type="term" value="F:ITPase activity"/>
    <property type="evidence" value="ECO:0007669"/>
    <property type="project" value="UniProtKB-EC"/>
</dbReference>
<dbReference type="GO" id="GO:0006772">
    <property type="term" value="P:thiamine metabolic process"/>
    <property type="evidence" value="ECO:0007669"/>
    <property type="project" value="TreeGrafter"/>
</dbReference>
<evidence type="ECO:0000256" key="10">
    <source>
        <dbReference type="ARBA" id="ARBA00048174"/>
    </source>
</evidence>
<keyword evidence="7" id="KW-0546">Nucleotide metabolism</keyword>
<dbReference type="PANTHER" id="PTHR34699">
    <property type="match status" value="1"/>
</dbReference>
<dbReference type="Proteomes" id="UP000522262">
    <property type="component" value="Unassembled WGS sequence"/>
</dbReference>
<keyword evidence="5" id="KW-0378">Hydrolase</keyword>
<dbReference type="Gene3D" id="3.90.950.10">
    <property type="match status" value="1"/>
</dbReference>
<evidence type="ECO:0000256" key="2">
    <source>
        <dbReference type="ARBA" id="ARBA00001946"/>
    </source>
</evidence>
<evidence type="ECO:0000256" key="4">
    <source>
        <dbReference type="ARBA" id="ARBA00022741"/>
    </source>
</evidence>
<dbReference type="EMBL" id="JAAOAM010000582">
    <property type="protein sequence ID" value="KAF5529432.1"/>
    <property type="molecule type" value="Genomic_DNA"/>
</dbReference>
<organism evidence="14 15">
    <name type="scientific">Fusarium mexicanum</name>
    <dbReference type="NCBI Taxonomy" id="751941"/>
    <lineage>
        <taxon>Eukaryota</taxon>
        <taxon>Fungi</taxon>
        <taxon>Dikarya</taxon>
        <taxon>Ascomycota</taxon>
        <taxon>Pezizomycotina</taxon>
        <taxon>Sordariomycetes</taxon>
        <taxon>Hypocreomycetidae</taxon>
        <taxon>Hypocreales</taxon>
        <taxon>Nectriaceae</taxon>
        <taxon>Fusarium</taxon>
        <taxon>Fusarium fujikuroi species complex</taxon>
    </lineage>
</organism>
<dbReference type="HAMAP" id="MF_00648">
    <property type="entry name" value="Non_canon_purine_NTPase_YjjX"/>
    <property type="match status" value="1"/>
</dbReference>
<evidence type="ECO:0000256" key="8">
    <source>
        <dbReference type="ARBA" id="ARBA00023211"/>
    </source>
</evidence>
<evidence type="ECO:0000256" key="9">
    <source>
        <dbReference type="ARBA" id="ARBA00038901"/>
    </source>
</evidence>
<comment type="catalytic activity">
    <reaction evidence="10">
        <text>ITP + H2O = IDP + phosphate + H(+)</text>
        <dbReference type="Rhea" id="RHEA:28330"/>
        <dbReference type="ChEBI" id="CHEBI:15377"/>
        <dbReference type="ChEBI" id="CHEBI:15378"/>
        <dbReference type="ChEBI" id="CHEBI:43474"/>
        <dbReference type="ChEBI" id="CHEBI:58280"/>
        <dbReference type="ChEBI" id="CHEBI:61402"/>
        <dbReference type="EC" id="3.6.1.73"/>
    </reaction>
</comment>
<proteinExistence type="inferred from homology"/>
<dbReference type="InterPro" id="IPR029001">
    <property type="entry name" value="ITPase-like_fam"/>
</dbReference>
<dbReference type="InterPro" id="IPR002786">
    <property type="entry name" value="Non_canon_purine_NTPase"/>
</dbReference>
<keyword evidence="4" id="KW-0547">Nucleotide-binding</keyword>
<dbReference type="InterPro" id="IPR026533">
    <property type="entry name" value="NTPase/PRRC1"/>
</dbReference>
<comment type="caution">
    <text evidence="14">The sequence shown here is derived from an EMBL/GenBank/DDBJ whole genome shotgun (WGS) entry which is preliminary data.</text>
</comment>
<dbReference type="AlphaFoldDB" id="A0A8H5MIS7"/>
<dbReference type="SUPFAM" id="SSF51735">
    <property type="entry name" value="NAD(P)-binding Rossmann-fold domains"/>
    <property type="match status" value="1"/>
</dbReference>
<evidence type="ECO:0000256" key="11">
    <source>
        <dbReference type="ARBA" id="ARBA00048781"/>
    </source>
</evidence>
<accession>A0A8H5MIS7</accession>
<dbReference type="InterPro" id="IPR008030">
    <property type="entry name" value="NmrA-like"/>
</dbReference>
<name>A0A8H5MIS7_9HYPO</name>
<evidence type="ECO:0000256" key="7">
    <source>
        <dbReference type="ARBA" id="ARBA00023080"/>
    </source>
</evidence>
<dbReference type="EC" id="3.6.1.73" evidence="9"/>
<dbReference type="Pfam" id="PF01931">
    <property type="entry name" value="NTPase_I-T"/>
    <property type="match status" value="1"/>
</dbReference>
<gene>
    <name evidence="14" type="ORF">FMEXI_14152</name>
</gene>
<comment type="cofactor">
    <cofactor evidence="1">
        <name>Mn(2+)</name>
        <dbReference type="ChEBI" id="CHEBI:29035"/>
    </cofactor>
</comment>
<reference evidence="14 15" key="1">
    <citation type="submission" date="2020-05" db="EMBL/GenBank/DDBJ databases">
        <title>Identification and distribution of gene clusters putatively required for synthesis of sphingolipid metabolism inhibitors in phylogenetically diverse species of the filamentous fungus Fusarium.</title>
        <authorList>
            <person name="Kim H.-S."/>
            <person name="Busman M."/>
            <person name="Brown D.W."/>
            <person name="Divon H."/>
            <person name="Uhlig S."/>
            <person name="Proctor R.H."/>
        </authorList>
    </citation>
    <scope>NUCLEOTIDE SEQUENCE [LARGE SCALE GENOMIC DNA]</scope>
    <source>
        <strain evidence="14 15">NRRL 53147</strain>
    </source>
</reference>
<dbReference type="GO" id="GO:0009117">
    <property type="term" value="P:nucleotide metabolic process"/>
    <property type="evidence" value="ECO:0007669"/>
    <property type="project" value="UniProtKB-KW"/>
</dbReference>
<keyword evidence="3" id="KW-0479">Metal-binding</keyword>
<dbReference type="Gene3D" id="3.90.25.10">
    <property type="entry name" value="UDP-galactose 4-epimerase, domain 1"/>
    <property type="match status" value="1"/>
</dbReference>
<evidence type="ECO:0000313" key="14">
    <source>
        <dbReference type="EMBL" id="KAF5529432.1"/>
    </source>
</evidence>
<keyword evidence="15" id="KW-1185">Reference proteome</keyword>
<evidence type="ECO:0000256" key="1">
    <source>
        <dbReference type="ARBA" id="ARBA00001936"/>
    </source>
</evidence>